<feature type="domain" description="TIL" evidence="5">
    <location>
        <begin position="38"/>
        <end position="94"/>
    </location>
</feature>
<gene>
    <name evidence="6" type="ORF">OESDEN_13185</name>
</gene>
<keyword evidence="3" id="KW-1015">Disulfide bond</keyword>
<dbReference type="Proteomes" id="UP000053660">
    <property type="component" value="Unassembled WGS sequence"/>
</dbReference>
<reference evidence="6 7" key="1">
    <citation type="submission" date="2014-03" db="EMBL/GenBank/DDBJ databases">
        <title>Draft genome of the hookworm Oesophagostomum dentatum.</title>
        <authorList>
            <person name="Mitreva M."/>
        </authorList>
    </citation>
    <scope>NUCLEOTIDE SEQUENCE [LARGE SCALE GENOMIC DNA]</scope>
    <source>
        <strain evidence="6 7">OD-Hann</strain>
    </source>
</reference>
<dbReference type="AlphaFoldDB" id="A0A0B1SNY2"/>
<dbReference type="OrthoDB" id="671595at2759"/>
<evidence type="ECO:0000313" key="6">
    <source>
        <dbReference type="EMBL" id="KHJ87048.1"/>
    </source>
</evidence>
<dbReference type="Pfam" id="PF01826">
    <property type="entry name" value="TIL"/>
    <property type="match status" value="1"/>
</dbReference>
<keyword evidence="7" id="KW-1185">Reference proteome</keyword>
<evidence type="ECO:0000259" key="5">
    <source>
        <dbReference type="Pfam" id="PF01826"/>
    </source>
</evidence>
<proteinExistence type="predicted"/>
<dbReference type="Gene3D" id="2.10.25.10">
    <property type="entry name" value="Laminin"/>
    <property type="match status" value="1"/>
</dbReference>
<keyword evidence="4" id="KW-0732">Signal</keyword>
<protein>
    <submittedName>
        <fullName evidence="6">Trypsin Inhibitor like cysteine rich domain protein</fullName>
    </submittedName>
</protein>
<dbReference type="InterPro" id="IPR002919">
    <property type="entry name" value="TIL_dom"/>
</dbReference>
<evidence type="ECO:0000313" key="7">
    <source>
        <dbReference type="Proteomes" id="UP000053660"/>
    </source>
</evidence>
<dbReference type="PANTHER" id="PTHR23259:SF70">
    <property type="entry name" value="ACCESSORY GLAND PROTEIN ACP62F-RELATED"/>
    <property type="match status" value="1"/>
</dbReference>
<accession>A0A0B1SNY2</accession>
<evidence type="ECO:0000256" key="4">
    <source>
        <dbReference type="SAM" id="SignalP"/>
    </source>
</evidence>
<dbReference type="InterPro" id="IPR036084">
    <property type="entry name" value="Ser_inhib-like_sf"/>
</dbReference>
<dbReference type="EMBL" id="KN558691">
    <property type="protein sequence ID" value="KHJ87048.1"/>
    <property type="molecule type" value="Genomic_DNA"/>
</dbReference>
<feature type="signal peptide" evidence="4">
    <location>
        <begin position="1"/>
        <end position="18"/>
    </location>
</feature>
<dbReference type="CDD" id="cd19941">
    <property type="entry name" value="TIL"/>
    <property type="match status" value="1"/>
</dbReference>
<feature type="chain" id="PRO_5002081667" evidence="4">
    <location>
        <begin position="19"/>
        <end position="94"/>
    </location>
</feature>
<evidence type="ECO:0000256" key="3">
    <source>
        <dbReference type="ARBA" id="ARBA00023157"/>
    </source>
</evidence>
<evidence type="ECO:0000256" key="1">
    <source>
        <dbReference type="ARBA" id="ARBA00022690"/>
    </source>
</evidence>
<evidence type="ECO:0000256" key="2">
    <source>
        <dbReference type="ARBA" id="ARBA00022900"/>
    </source>
</evidence>
<dbReference type="PANTHER" id="PTHR23259">
    <property type="entry name" value="RIDDLE"/>
    <property type="match status" value="1"/>
</dbReference>
<keyword evidence="1" id="KW-0646">Protease inhibitor</keyword>
<keyword evidence="2" id="KW-0722">Serine protease inhibitor</keyword>
<dbReference type="GO" id="GO:0004867">
    <property type="term" value="F:serine-type endopeptidase inhibitor activity"/>
    <property type="evidence" value="ECO:0007669"/>
    <property type="project" value="UniProtKB-KW"/>
</dbReference>
<sequence>MDTIKLILLAFIIGAAHARSYYSRLPKEWIKNAEKQTCPPGEYYDLCYSLCGTTCETLGTRCHYMLECYEKGRCMCNHGYLRNKNGQCVLPKQC</sequence>
<organism evidence="6 7">
    <name type="scientific">Oesophagostomum dentatum</name>
    <name type="common">Nodular worm</name>
    <dbReference type="NCBI Taxonomy" id="61180"/>
    <lineage>
        <taxon>Eukaryota</taxon>
        <taxon>Metazoa</taxon>
        <taxon>Ecdysozoa</taxon>
        <taxon>Nematoda</taxon>
        <taxon>Chromadorea</taxon>
        <taxon>Rhabditida</taxon>
        <taxon>Rhabditina</taxon>
        <taxon>Rhabditomorpha</taxon>
        <taxon>Strongyloidea</taxon>
        <taxon>Strongylidae</taxon>
        <taxon>Oesophagostomum</taxon>
    </lineage>
</organism>
<dbReference type="InterPro" id="IPR051368">
    <property type="entry name" value="SerProtInhib-TIL_Domain"/>
</dbReference>
<dbReference type="SUPFAM" id="SSF57567">
    <property type="entry name" value="Serine protease inhibitors"/>
    <property type="match status" value="1"/>
</dbReference>
<name>A0A0B1SNY2_OESDE</name>